<evidence type="ECO:0000313" key="1">
    <source>
        <dbReference type="EMBL" id="KUL01861.1"/>
    </source>
</evidence>
<name>A0A124G524_9EURY</name>
<proteinExistence type="predicted"/>
<protein>
    <submittedName>
        <fullName evidence="1">Uncharacterized protein</fullName>
    </submittedName>
</protein>
<organism evidence="1 2">
    <name type="scientific">Methanoculleus marisnigri</name>
    <dbReference type="NCBI Taxonomy" id="2198"/>
    <lineage>
        <taxon>Archaea</taxon>
        <taxon>Methanobacteriati</taxon>
        <taxon>Methanobacteriota</taxon>
        <taxon>Stenosarchaea group</taxon>
        <taxon>Methanomicrobia</taxon>
        <taxon>Methanomicrobiales</taxon>
        <taxon>Methanomicrobiaceae</taxon>
        <taxon>Methanoculleus</taxon>
    </lineage>
</organism>
<accession>A0A124G524</accession>
<comment type="caution">
    <text evidence="1">The sequence shown here is derived from an EMBL/GenBank/DDBJ whole genome shotgun (WGS) entry which is preliminary data.</text>
</comment>
<evidence type="ECO:0000313" key="2">
    <source>
        <dbReference type="Proteomes" id="UP000054598"/>
    </source>
</evidence>
<dbReference type="AlphaFoldDB" id="A0A124G524"/>
<sequence>MKTRWLAFGIVIVVAFVLWRASYVPPGYETIDYETVPVLPTERYNPPLLEIWEAMVDEIPFDNRTARGPGLIMSFDANGSFTSIQFHFFADMEGDPWVHSAFVLRNGSAYLSSQRLDYRPPRAHPLEVLAAVDSIPFNEISYGERGMNLAVFYHEENRSYDDTYKNIYATLDGTLRPLTEISFATQEVWHTIEIYPIQEPVVIMLDGEPQDENRTATRIDEDPRALVVFAPREIGMAERVVYA</sequence>
<dbReference type="Proteomes" id="UP000054598">
    <property type="component" value="Unassembled WGS sequence"/>
</dbReference>
<reference evidence="2" key="1">
    <citation type="journal article" date="2015" name="MBio">
        <title>Genome-Resolved Metagenomic Analysis Reveals Roles for Candidate Phyla and Other Microbial Community Members in Biogeochemical Transformations in Oil Reservoirs.</title>
        <authorList>
            <person name="Hu P."/>
            <person name="Tom L."/>
            <person name="Singh A."/>
            <person name="Thomas B.C."/>
            <person name="Baker B.J."/>
            <person name="Piceno Y.M."/>
            <person name="Andersen G.L."/>
            <person name="Banfield J.F."/>
        </authorList>
    </citation>
    <scope>NUCLEOTIDE SEQUENCE [LARGE SCALE GENOMIC DNA]</scope>
</reference>
<dbReference type="EMBL" id="LGHE01000083">
    <property type="protein sequence ID" value="KUL01861.1"/>
    <property type="molecule type" value="Genomic_DNA"/>
</dbReference>
<gene>
    <name evidence="1" type="ORF">XE10_0882</name>
</gene>
<dbReference type="PATRIC" id="fig|2198.3.peg.734"/>